<dbReference type="AlphaFoldDB" id="U2E073"/>
<reference evidence="2 3" key="1">
    <citation type="journal article" date="2011" name="J. Bacteriol.">
        <title>Genome sequence of Halorhabdus tiamatea, the first archaeon isolated from a deep-sea anoxic brine lake.</title>
        <authorList>
            <person name="Antunes A."/>
            <person name="Alam I."/>
            <person name="Bajic V.B."/>
            <person name="Stingl U."/>
        </authorList>
    </citation>
    <scope>NUCLEOTIDE SEQUENCE [LARGE SCALE GENOMIC DNA]</scope>
    <source>
        <strain evidence="2 3">SARL4B</strain>
    </source>
</reference>
<name>U2E073_9EURY</name>
<dbReference type="Pfam" id="PF25912">
    <property type="entry name" value="DUF7964"/>
    <property type="match status" value="1"/>
</dbReference>
<dbReference type="InterPro" id="IPR058270">
    <property type="entry name" value="DUF7964"/>
</dbReference>
<dbReference type="OrthoDB" id="275730at2157"/>
<reference evidence="2 3" key="2">
    <citation type="journal article" date="2013" name="PLoS ONE">
        <title>INDIGO - INtegrated Data Warehouse of MIcrobial GenOmes with Examples from the Red Sea Extremophiles.</title>
        <authorList>
            <person name="Alam I."/>
            <person name="Antunes A."/>
            <person name="Kamau A.A."/>
            <person name="Ba Alawi W."/>
            <person name="Kalkatawi M."/>
            <person name="Stingl U."/>
            <person name="Bajic V.B."/>
        </authorList>
    </citation>
    <scope>NUCLEOTIDE SEQUENCE [LARGE SCALE GENOMIC DNA]</scope>
    <source>
        <strain evidence="2 3">SARL4B</strain>
    </source>
</reference>
<proteinExistence type="predicted"/>
<gene>
    <name evidence="2" type="ORF">HLRTI_002156</name>
</gene>
<comment type="caution">
    <text evidence="2">The sequence shown here is derived from an EMBL/GenBank/DDBJ whole genome shotgun (WGS) entry which is preliminary data.</text>
</comment>
<organism evidence="2 3">
    <name type="scientific">Halorhabdus tiamatea SARL4B</name>
    <dbReference type="NCBI Taxonomy" id="1033806"/>
    <lineage>
        <taxon>Archaea</taxon>
        <taxon>Methanobacteriati</taxon>
        <taxon>Methanobacteriota</taxon>
        <taxon>Stenosarchaea group</taxon>
        <taxon>Halobacteria</taxon>
        <taxon>Halobacteriales</taxon>
        <taxon>Haloarculaceae</taxon>
        <taxon>Halorhabdus</taxon>
    </lineage>
</organism>
<protein>
    <recommendedName>
        <fullName evidence="1">DUF7964 domain-containing protein</fullName>
    </recommendedName>
</protein>
<evidence type="ECO:0000313" key="2">
    <source>
        <dbReference type="EMBL" id="ERJ05768.1"/>
    </source>
</evidence>
<accession>U2E073</accession>
<dbReference type="EMBL" id="AFNT02000025">
    <property type="protein sequence ID" value="ERJ05768.1"/>
    <property type="molecule type" value="Genomic_DNA"/>
</dbReference>
<dbReference type="Proteomes" id="UP000003861">
    <property type="component" value="Unassembled WGS sequence"/>
</dbReference>
<feature type="domain" description="DUF7964" evidence="1">
    <location>
        <begin position="305"/>
        <end position="386"/>
    </location>
</feature>
<dbReference type="RefSeq" id="WP_008525885.1">
    <property type="nucleotide sequence ID" value="NC_021921.1"/>
</dbReference>
<dbReference type="STRING" id="1033806.HTIA_2185"/>
<sequence length="410" mass="47134">MTKKCRLCGDQATLQNSHVIPRFVFRWVKKTGATPFLRNSENPDTRVQDYHEKLLCEDCEQSFSDYESKFASNIFYPFIDGKSTSFAYDEWLQRFIISISWRVIVSEQTDLSEFDHIHAEAIREAKDLWADILRGNLRLSTDVYTHYIFFLDDLADASNPDEVPDNWEFYIDRGIDATPVHGPGTTAIYFKLPQMLFFSCIQPPSDPQLSDLEVERSGEIGPPQTLGPDWGTFLINRADRVSSRSVSESEQEKIKERILENPKEALQSNSVEAFKKQMERKIENHDPTKHFGEECTVCHTHHRIIEFLPNRPLKKPEVERMAVKNPFLSGIYLDGELAVANQPEDVAPSFVLSSADETIIVTLYPDEGWVVEREIPHPEDSDPEEIGQMIAEGHRQNLVKWAKEQRANSI</sequence>
<evidence type="ECO:0000259" key="1">
    <source>
        <dbReference type="Pfam" id="PF25912"/>
    </source>
</evidence>
<evidence type="ECO:0000313" key="3">
    <source>
        <dbReference type="Proteomes" id="UP000003861"/>
    </source>
</evidence>
<dbReference type="GeneID" id="41484434"/>